<evidence type="ECO:0000256" key="1">
    <source>
        <dbReference type="SAM" id="Phobius"/>
    </source>
</evidence>
<reference evidence="2" key="1">
    <citation type="journal article" date="2020" name="Nature">
        <title>Giant virus diversity and host interactions through global metagenomics.</title>
        <authorList>
            <person name="Schulz F."/>
            <person name="Roux S."/>
            <person name="Paez-Espino D."/>
            <person name="Jungbluth S."/>
            <person name="Walsh D.A."/>
            <person name="Denef V.J."/>
            <person name="McMahon K.D."/>
            <person name="Konstantinidis K.T."/>
            <person name="Eloe-Fadrosh E.A."/>
            <person name="Kyrpides N.C."/>
            <person name="Woyke T."/>
        </authorList>
    </citation>
    <scope>NUCLEOTIDE SEQUENCE</scope>
    <source>
        <strain evidence="2">GVMAG-S-1017745-26</strain>
    </source>
</reference>
<dbReference type="AlphaFoldDB" id="A0A6C0LZ62"/>
<protein>
    <submittedName>
        <fullName evidence="2">Uncharacterized protein</fullName>
    </submittedName>
</protein>
<name>A0A6C0LZ62_9ZZZZ</name>
<feature type="transmembrane region" description="Helical" evidence="1">
    <location>
        <begin position="7"/>
        <end position="24"/>
    </location>
</feature>
<sequence>MNTRTQLLFGASAVIGIVGLYFAWEFYSGKKGGNVALEVNDKEPENEVIS</sequence>
<keyword evidence="1" id="KW-1133">Transmembrane helix</keyword>
<organism evidence="2">
    <name type="scientific">viral metagenome</name>
    <dbReference type="NCBI Taxonomy" id="1070528"/>
    <lineage>
        <taxon>unclassified sequences</taxon>
        <taxon>metagenomes</taxon>
        <taxon>organismal metagenomes</taxon>
    </lineage>
</organism>
<accession>A0A6C0LZ62</accession>
<keyword evidence="1" id="KW-0812">Transmembrane</keyword>
<proteinExistence type="predicted"/>
<evidence type="ECO:0000313" key="2">
    <source>
        <dbReference type="EMBL" id="QHU35315.1"/>
    </source>
</evidence>
<dbReference type="EMBL" id="MN740586">
    <property type="protein sequence ID" value="QHU35315.1"/>
    <property type="molecule type" value="Genomic_DNA"/>
</dbReference>
<keyword evidence="1" id="KW-0472">Membrane</keyword>